<proteinExistence type="predicted"/>
<feature type="non-terminal residue" evidence="3">
    <location>
        <position position="1"/>
    </location>
</feature>
<dbReference type="InterPro" id="IPR006089">
    <property type="entry name" value="Acyl-CoA_DH_CS"/>
</dbReference>
<dbReference type="PANTHER" id="PTHR43884">
    <property type="entry name" value="ACYL-COA DEHYDROGENASE"/>
    <property type="match status" value="1"/>
</dbReference>
<evidence type="ECO:0000313" key="3">
    <source>
        <dbReference type="EMBL" id="KKK93656.1"/>
    </source>
</evidence>
<evidence type="ECO:0000256" key="1">
    <source>
        <dbReference type="ARBA" id="ARBA00022630"/>
    </source>
</evidence>
<reference evidence="3" key="1">
    <citation type="journal article" date="2015" name="Nature">
        <title>Complex archaea that bridge the gap between prokaryotes and eukaryotes.</title>
        <authorList>
            <person name="Spang A."/>
            <person name="Saw J.H."/>
            <person name="Jorgensen S.L."/>
            <person name="Zaremba-Niedzwiedzka K."/>
            <person name="Martijn J."/>
            <person name="Lind A.E."/>
            <person name="van Eijk R."/>
            <person name="Schleper C."/>
            <person name="Guy L."/>
            <person name="Ettema T.J."/>
        </authorList>
    </citation>
    <scope>NUCLEOTIDE SEQUENCE</scope>
</reference>
<dbReference type="InterPro" id="IPR009075">
    <property type="entry name" value="AcylCo_DH/oxidase_C"/>
</dbReference>
<dbReference type="PROSITE" id="PS00073">
    <property type="entry name" value="ACYL_COA_DH_2"/>
    <property type="match status" value="1"/>
</dbReference>
<keyword evidence="1" id="KW-0285">Flavoprotein</keyword>
<accession>A0A0F9CAC3</accession>
<sequence>LNLELGRLIPDKAARLFDQGLPHGKQAAMAKWFCCESAKQAADYAVQVFGGMGFMDECPASRYYRDIRAATIADGTTQIQKHVIAREMGLLG</sequence>
<dbReference type="AlphaFoldDB" id="A0A0F9CAC3"/>
<dbReference type="InterPro" id="IPR036250">
    <property type="entry name" value="AcylCo_DH-like_C"/>
</dbReference>
<comment type="caution">
    <text evidence="3">The sequence shown here is derived from an EMBL/GenBank/DDBJ whole genome shotgun (WGS) entry which is preliminary data.</text>
</comment>
<gene>
    <name evidence="3" type="ORF">LCGC14_2690690</name>
</gene>
<feature type="domain" description="Acyl-CoA dehydrogenase/oxidase C-terminal" evidence="2">
    <location>
        <begin position="3"/>
        <end position="88"/>
    </location>
</feature>
<dbReference type="Gene3D" id="1.20.140.10">
    <property type="entry name" value="Butyryl-CoA Dehydrogenase, subunit A, domain 3"/>
    <property type="match status" value="1"/>
</dbReference>
<evidence type="ECO:0000259" key="2">
    <source>
        <dbReference type="Pfam" id="PF00441"/>
    </source>
</evidence>
<organism evidence="3">
    <name type="scientific">marine sediment metagenome</name>
    <dbReference type="NCBI Taxonomy" id="412755"/>
    <lineage>
        <taxon>unclassified sequences</taxon>
        <taxon>metagenomes</taxon>
        <taxon>ecological metagenomes</taxon>
    </lineage>
</organism>
<name>A0A0F9CAC3_9ZZZZ</name>
<dbReference type="GO" id="GO:0003995">
    <property type="term" value="F:acyl-CoA dehydrogenase activity"/>
    <property type="evidence" value="ECO:0007669"/>
    <property type="project" value="InterPro"/>
</dbReference>
<dbReference type="EMBL" id="LAZR01047682">
    <property type="protein sequence ID" value="KKK93656.1"/>
    <property type="molecule type" value="Genomic_DNA"/>
</dbReference>
<dbReference type="Pfam" id="PF00441">
    <property type="entry name" value="Acyl-CoA_dh_1"/>
    <property type="match status" value="1"/>
</dbReference>
<dbReference type="SUPFAM" id="SSF47203">
    <property type="entry name" value="Acyl-CoA dehydrogenase C-terminal domain-like"/>
    <property type="match status" value="1"/>
</dbReference>
<dbReference type="PANTHER" id="PTHR43884:SF12">
    <property type="entry name" value="ISOVALERYL-COA DEHYDROGENASE, MITOCHONDRIAL-RELATED"/>
    <property type="match status" value="1"/>
</dbReference>
<protein>
    <recommendedName>
        <fullName evidence="2">Acyl-CoA dehydrogenase/oxidase C-terminal domain-containing protein</fullName>
    </recommendedName>
</protein>